<evidence type="ECO:0000313" key="1">
    <source>
        <dbReference type="EMBL" id="ANM45075.1"/>
    </source>
</evidence>
<accession>A0A192Y704</accession>
<reference evidence="1 2" key="1">
    <citation type="journal article" date="2016" name="Sci. Rep.">
        <title>A proposed integrated approach for the preclinical evaluation of phage therapy in Pseudomonas infections.</title>
        <authorList>
            <person name="Danis-Wlodarczyk K."/>
            <person name="Vandenheuvel D."/>
            <person name="Jang H.B."/>
            <person name="Briers Y."/>
            <person name="Olszak T."/>
            <person name="Arabski M."/>
            <person name="Wasik S."/>
            <person name="Drabik M."/>
            <person name="Higgins G."/>
            <person name="Tyrrell J."/>
            <person name="Harvey B.J."/>
            <person name="Noben J.P."/>
            <person name="Lavigne R."/>
            <person name="Drulis-Kawa Z."/>
        </authorList>
    </citation>
    <scope>NUCLEOTIDE SEQUENCE [LARGE SCALE GENOMIC DNA]</scope>
</reference>
<name>A0A192Y704_9CAUD</name>
<sequence>MQHVTVKTMNSGLKVIDLDGIRLKEKNIIQLRSIMNHDAAKQSSAFMHHDSQFNNVRIEFWREPSARIISLIKDAVA</sequence>
<organism evidence="1 2">
    <name type="scientific">Pseudomonas phage KTN4</name>
    <dbReference type="NCBI Taxonomy" id="1862701"/>
    <lineage>
        <taxon>Viruses</taxon>
        <taxon>Duplodnaviria</taxon>
        <taxon>Heunggongvirae</taxon>
        <taxon>Uroviricota</taxon>
        <taxon>Caudoviricetes</taxon>
        <taxon>Chimalliviridae</taxon>
        <taxon>Phikzvirus</taxon>
        <taxon>Phikzvirus phiKZ</taxon>
    </lineage>
</organism>
<evidence type="ECO:0000313" key="2">
    <source>
        <dbReference type="Proteomes" id="UP000224336"/>
    </source>
</evidence>
<protein>
    <submittedName>
        <fullName evidence="1">Uncharacterized protein</fullName>
    </submittedName>
</protein>
<dbReference type="Proteomes" id="UP000224336">
    <property type="component" value="Segment"/>
</dbReference>
<gene>
    <name evidence="1" type="ORF">KTN4_317</name>
</gene>
<proteinExistence type="predicted"/>
<dbReference type="EMBL" id="KU521356">
    <property type="protein sequence ID" value="ANM45075.1"/>
    <property type="molecule type" value="Genomic_DNA"/>
</dbReference>